<feature type="binding site" evidence="13">
    <location>
        <position position="382"/>
    </location>
    <ligand>
        <name>Zn(2+)</name>
        <dbReference type="ChEBI" id="CHEBI:29105"/>
        <label>2</label>
        <note>catalytic</note>
    </ligand>
</feature>
<feature type="binding site" evidence="13">
    <location>
        <position position="448"/>
    </location>
    <ligand>
        <name>Ca(2+)</name>
        <dbReference type="ChEBI" id="CHEBI:29108"/>
        <label>4</label>
    </ligand>
</feature>
<dbReference type="SMART" id="SM00235">
    <property type="entry name" value="ZnMc"/>
    <property type="match status" value="1"/>
</dbReference>
<evidence type="ECO:0000256" key="7">
    <source>
        <dbReference type="ARBA" id="ARBA00022833"/>
    </source>
</evidence>
<proteinExistence type="inferred from homology"/>
<feature type="binding site" evidence="13">
    <location>
        <position position="372"/>
    </location>
    <ligand>
        <name>Zn(2+)</name>
        <dbReference type="ChEBI" id="CHEBI:29105"/>
        <label>2</label>
        <note>catalytic</note>
    </ligand>
</feature>
<dbReference type="GO" id="GO:0030198">
    <property type="term" value="P:extracellular matrix organization"/>
    <property type="evidence" value="ECO:0007669"/>
    <property type="project" value="TreeGrafter"/>
</dbReference>
<dbReference type="Gene3D" id="3.40.390.10">
    <property type="entry name" value="Collagenase (Catalytic Domain)"/>
    <property type="match status" value="1"/>
</dbReference>
<dbReference type="PRINTS" id="PR00138">
    <property type="entry name" value="MATRIXIN"/>
</dbReference>
<feature type="binding site" description="in inhibited form" evidence="13">
    <location>
        <position position="241"/>
    </location>
    <ligand>
        <name>Zn(2+)</name>
        <dbReference type="ChEBI" id="CHEBI:29105"/>
        <label>2</label>
        <note>catalytic</note>
    </ligand>
</feature>
<keyword evidence="8 13" id="KW-0106">Calcium</keyword>
<keyword evidence="19" id="KW-1185">Reference proteome</keyword>
<dbReference type="GO" id="GO:0004222">
    <property type="term" value="F:metalloendopeptidase activity"/>
    <property type="evidence" value="ECO:0007669"/>
    <property type="project" value="InterPro"/>
</dbReference>
<dbReference type="FunFam" id="3.40.390.10:FF:000022">
    <property type="entry name" value="Matrix metalloproteinase 1, isoform C"/>
    <property type="match status" value="1"/>
</dbReference>
<dbReference type="Proteomes" id="UP000250275">
    <property type="component" value="Unassembled WGS sequence"/>
</dbReference>
<evidence type="ECO:0000256" key="4">
    <source>
        <dbReference type="ARBA" id="ARBA00022729"/>
    </source>
</evidence>
<keyword evidence="10" id="KW-0865">Zymogen</keyword>
<keyword evidence="3 13" id="KW-0479">Metal-binding</keyword>
<evidence type="ECO:0000256" key="11">
    <source>
        <dbReference type="ARBA" id="ARBA00023157"/>
    </source>
</evidence>
<dbReference type="InterPro" id="IPR033739">
    <property type="entry name" value="M10A_MMP"/>
</dbReference>
<feature type="domain" description="Peptidase metallopeptidase" evidence="17">
    <location>
        <begin position="260"/>
        <end position="417"/>
    </location>
</feature>
<feature type="active site" evidence="12">
    <location>
        <position position="373"/>
    </location>
</feature>
<dbReference type="InterPro" id="IPR018487">
    <property type="entry name" value="Hemopexin-like_repeat"/>
</dbReference>
<evidence type="ECO:0000256" key="15">
    <source>
        <dbReference type="PROSITE-ProRule" id="PRU01011"/>
    </source>
</evidence>
<dbReference type="GO" id="GO:0031012">
    <property type="term" value="C:extracellular matrix"/>
    <property type="evidence" value="ECO:0007669"/>
    <property type="project" value="InterPro"/>
</dbReference>
<feature type="binding site" evidence="13">
    <location>
        <position position="354"/>
    </location>
    <ligand>
        <name>Ca(2+)</name>
        <dbReference type="ChEBI" id="CHEBI:29108"/>
        <label>1</label>
    </ligand>
</feature>
<evidence type="ECO:0000256" key="6">
    <source>
        <dbReference type="ARBA" id="ARBA00022801"/>
    </source>
</evidence>
<keyword evidence="5" id="KW-0677">Repeat</keyword>
<evidence type="ECO:0000256" key="3">
    <source>
        <dbReference type="ARBA" id="ARBA00022723"/>
    </source>
</evidence>
<dbReference type="SMART" id="SM00120">
    <property type="entry name" value="HX"/>
    <property type="match status" value="4"/>
</dbReference>
<reference evidence="18 19" key="1">
    <citation type="submission" date="2015-07" db="EMBL/GenBank/DDBJ databases">
        <title>The genome of Eufriesea mexicana.</title>
        <authorList>
            <person name="Pan H."/>
            <person name="Kapheim K."/>
        </authorList>
    </citation>
    <scope>NUCLEOTIDE SEQUENCE [LARGE SCALE GENOMIC DNA]</scope>
    <source>
        <strain evidence="18">0111107269</strain>
        <tissue evidence="18">Whole body</tissue>
    </source>
</reference>
<feature type="binding site" evidence="13">
    <location>
        <position position="593"/>
    </location>
    <ligand>
        <name>Ca(2+)</name>
        <dbReference type="ChEBI" id="CHEBI:29108"/>
        <label>4</label>
    </ligand>
</feature>
<gene>
    <name evidence="18" type="ORF">WN48_09883</name>
</gene>
<dbReference type="EMBL" id="KQ760792">
    <property type="protein sequence ID" value="OAD58997.1"/>
    <property type="molecule type" value="Genomic_DNA"/>
</dbReference>
<evidence type="ECO:0000256" key="13">
    <source>
        <dbReference type="PIRSR" id="PIRSR621190-2"/>
    </source>
</evidence>
<dbReference type="CDD" id="cd00094">
    <property type="entry name" value="HX"/>
    <property type="match status" value="1"/>
</dbReference>
<feature type="binding site" evidence="13">
    <location>
        <position position="349"/>
    </location>
    <ligand>
        <name>Zn(2+)</name>
        <dbReference type="ChEBI" id="CHEBI:29105"/>
        <label>1</label>
    </ligand>
</feature>
<evidence type="ECO:0000256" key="9">
    <source>
        <dbReference type="ARBA" id="ARBA00023049"/>
    </source>
</evidence>
<feature type="binding site" evidence="13">
    <location>
        <position position="345"/>
    </location>
    <ligand>
        <name>Ca(2+)</name>
        <dbReference type="ChEBI" id="CHEBI:29108"/>
        <label>2</label>
    </ligand>
</feature>
<feature type="binding site" evidence="13">
    <location>
        <position position="390"/>
    </location>
    <ligand>
        <name>Zn(2+)</name>
        <dbReference type="ChEBI" id="CHEBI:29105"/>
        <label>2</label>
        <note>catalytic</note>
    </ligand>
</feature>
<feature type="binding site" evidence="13">
    <location>
        <position position="330"/>
    </location>
    <ligand>
        <name>Ca(2+)</name>
        <dbReference type="ChEBI" id="CHEBI:29108"/>
        <label>3</label>
    </ligand>
</feature>
<comment type="cofactor">
    <cofactor evidence="13">
        <name>Zn(2+)</name>
        <dbReference type="ChEBI" id="CHEBI:29105"/>
    </cofactor>
    <text evidence="13">Binds 2 Zn(2+) ions per subunit.</text>
</comment>
<evidence type="ECO:0000256" key="16">
    <source>
        <dbReference type="SAM" id="MobiDB-lite"/>
    </source>
</evidence>
<dbReference type="InterPro" id="IPR036365">
    <property type="entry name" value="PGBD-like_sf"/>
</dbReference>
<dbReference type="InterPro" id="IPR036375">
    <property type="entry name" value="Hemopexin-like_dom_sf"/>
</dbReference>
<dbReference type="InterPro" id="IPR002477">
    <property type="entry name" value="Peptidoglycan-bd-like"/>
</dbReference>
<keyword evidence="9" id="KW-0482">Metalloprotease</keyword>
<evidence type="ECO:0000256" key="14">
    <source>
        <dbReference type="PIRSR" id="PIRSR621190-4"/>
    </source>
</evidence>
<feature type="repeat" description="Hemopexin" evidence="15">
    <location>
        <begin position="590"/>
        <end position="638"/>
    </location>
</feature>
<dbReference type="InterPro" id="IPR001818">
    <property type="entry name" value="Pept_M10_metallopeptidase"/>
</dbReference>
<feature type="binding site" evidence="13">
    <location>
        <position position="331"/>
    </location>
    <ligand>
        <name>Ca(2+)</name>
        <dbReference type="ChEBI" id="CHEBI:29108"/>
        <label>3</label>
    </ligand>
</feature>
<dbReference type="OrthoDB" id="406838at2759"/>
<dbReference type="PANTHER" id="PTHR10201">
    <property type="entry name" value="MATRIX METALLOPROTEINASE"/>
    <property type="match status" value="1"/>
</dbReference>
<feature type="compositionally biased region" description="Low complexity" evidence="16">
    <location>
        <begin position="427"/>
        <end position="438"/>
    </location>
</feature>
<dbReference type="GO" id="GO:0006508">
    <property type="term" value="P:proteolysis"/>
    <property type="evidence" value="ECO:0007669"/>
    <property type="project" value="UniProtKB-KW"/>
</dbReference>
<feature type="binding site" evidence="13">
    <location>
        <position position="352"/>
    </location>
    <ligand>
        <name>Ca(2+)</name>
        <dbReference type="ChEBI" id="CHEBI:29108"/>
        <label>1</label>
    </ligand>
</feature>
<dbReference type="InterPro" id="IPR018486">
    <property type="entry name" value="Hemopexin_CS"/>
</dbReference>
<dbReference type="Pfam" id="PF00045">
    <property type="entry name" value="Hemopexin"/>
    <property type="match status" value="4"/>
</dbReference>
<dbReference type="SUPFAM" id="SSF47090">
    <property type="entry name" value="PGBD-like"/>
    <property type="match status" value="1"/>
</dbReference>
<feature type="binding site" evidence="13">
    <location>
        <position position="354"/>
    </location>
    <ligand>
        <name>Ca(2+)</name>
        <dbReference type="ChEBI" id="CHEBI:29108"/>
        <label>3</label>
    </ligand>
</feature>
<evidence type="ECO:0000256" key="8">
    <source>
        <dbReference type="ARBA" id="ARBA00022837"/>
    </source>
</evidence>
<dbReference type="InterPro" id="IPR006026">
    <property type="entry name" value="Peptidase_Metallo"/>
</dbReference>
<feature type="binding site" evidence="13">
    <location>
        <position position="351"/>
    </location>
    <ligand>
        <name>Ca(2+)</name>
        <dbReference type="ChEBI" id="CHEBI:29108"/>
        <label>3</label>
    </ligand>
</feature>
<keyword evidence="6" id="KW-0378">Hydrolase</keyword>
<feature type="binding site" evidence="13">
    <location>
        <position position="347"/>
    </location>
    <ligand>
        <name>Ca(2+)</name>
        <dbReference type="ChEBI" id="CHEBI:29108"/>
        <label>2</label>
    </ligand>
</feature>
<comment type="cofactor">
    <cofactor evidence="13">
        <name>Ca(2+)</name>
        <dbReference type="ChEBI" id="CHEBI:29108"/>
    </cofactor>
    <text evidence="13">Can bind about 5 Ca(2+) ions per subunit.</text>
</comment>
<feature type="binding site" evidence="13">
    <location>
        <position position="498"/>
    </location>
    <ligand>
        <name>Ca(2+)</name>
        <dbReference type="ChEBI" id="CHEBI:29108"/>
        <label>4</label>
    </ligand>
</feature>
<evidence type="ECO:0000259" key="17">
    <source>
        <dbReference type="SMART" id="SM00235"/>
    </source>
</evidence>
<evidence type="ECO:0000256" key="10">
    <source>
        <dbReference type="ARBA" id="ARBA00023145"/>
    </source>
</evidence>
<feature type="binding site" evidence="13">
    <location>
        <position position="325"/>
    </location>
    <ligand>
        <name>Zn(2+)</name>
        <dbReference type="ChEBI" id="CHEBI:29105"/>
        <label>1</label>
    </ligand>
</feature>
<accession>A0A310SIS7</accession>
<dbReference type="GO" id="GO:0005615">
    <property type="term" value="C:extracellular space"/>
    <property type="evidence" value="ECO:0007669"/>
    <property type="project" value="TreeGrafter"/>
</dbReference>
<dbReference type="Pfam" id="PF00413">
    <property type="entry name" value="Peptidase_M10"/>
    <property type="match status" value="1"/>
</dbReference>
<evidence type="ECO:0000313" key="19">
    <source>
        <dbReference type="Proteomes" id="UP000250275"/>
    </source>
</evidence>
<feature type="repeat" description="Hemopexin" evidence="15">
    <location>
        <begin position="540"/>
        <end position="589"/>
    </location>
</feature>
<feature type="repeat" description="Hemopexin" evidence="15">
    <location>
        <begin position="448"/>
        <end position="493"/>
    </location>
</feature>
<dbReference type="PROSITE" id="PS51642">
    <property type="entry name" value="HEMOPEXIN_2"/>
    <property type="match status" value="4"/>
</dbReference>
<keyword evidence="7 13" id="KW-0862">Zinc</keyword>
<dbReference type="InterPro" id="IPR000585">
    <property type="entry name" value="Hemopexin-like_dom"/>
</dbReference>
<feature type="binding site" evidence="13">
    <location>
        <position position="376"/>
    </location>
    <ligand>
        <name>Zn(2+)</name>
        <dbReference type="ChEBI" id="CHEBI:29105"/>
        <label>2</label>
        <note>catalytic</note>
    </ligand>
</feature>
<dbReference type="Gene3D" id="2.110.10.10">
    <property type="entry name" value="Hemopexin-like domain"/>
    <property type="match status" value="1"/>
</dbReference>
<evidence type="ECO:0000256" key="5">
    <source>
        <dbReference type="ARBA" id="ARBA00022737"/>
    </source>
</evidence>
<dbReference type="CDD" id="cd04278">
    <property type="entry name" value="ZnMc_MMP"/>
    <property type="match status" value="1"/>
</dbReference>
<evidence type="ECO:0000256" key="2">
    <source>
        <dbReference type="ARBA" id="ARBA00022670"/>
    </source>
</evidence>
<dbReference type="PROSITE" id="PS00024">
    <property type="entry name" value="HEMOPEXIN"/>
    <property type="match status" value="1"/>
</dbReference>
<dbReference type="InterPro" id="IPR024079">
    <property type="entry name" value="MetalloPept_cat_dom_sf"/>
</dbReference>
<dbReference type="GO" id="GO:0030574">
    <property type="term" value="P:collagen catabolic process"/>
    <property type="evidence" value="ECO:0007669"/>
    <property type="project" value="TreeGrafter"/>
</dbReference>
<feature type="repeat" description="Hemopexin" evidence="15">
    <location>
        <begin position="494"/>
        <end position="539"/>
    </location>
</feature>
<evidence type="ECO:0000256" key="1">
    <source>
        <dbReference type="ARBA" id="ARBA00010370"/>
    </source>
</evidence>
<feature type="region of interest" description="Disordered" evidence="16">
    <location>
        <begin position="426"/>
        <end position="446"/>
    </location>
</feature>
<protein>
    <submittedName>
        <fullName evidence="18">Matrix metalloproteinase-14</fullName>
    </submittedName>
</protein>
<comment type="similarity">
    <text evidence="1">Belongs to the peptidase M10A family.</text>
</comment>
<feature type="binding site" evidence="13">
    <location>
        <position position="338"/>
    </location>
    <ligand>
        <name>Zn(2+)</name>
        <dbReference type="ChEBI" id="CHEBI:29105"/>
        <label>1</label>
    </ligand>
</feature>
<name>A0A310SIS7_9HYME</name>
<keyword evidence="4" id="KW-0732">Signal</keyword>
<keyword evidence="11" id="KW-1015">Disulfide bond</keyword>
<feature type="binding site" evidence="13">
    <location>
        <position position="500"/>
    </location>
    <ligand>
        <name>Ca(2+)</name>
        <dbReference type="ChEBI" id="CHEBI:29108"/>
        <label>5</label>
    </ligand>
</feature>
<sequence length="732" mass="82890">MHRDNPCHRSDVNKIDRLIFSNVKKRIGCLTHENAFRVLSGFAEDACQCKDSNALGNRLLQLLIAHDHYPTCLERLIRRRTVIASLRKCDSHPEKCSAQLLNHVHRHDHSVYVKKPSATLYSTKTPQKWHVPIYSRQATKSSILIDEESFPIRRLSSRTLNHPLIHIVTHIVQLLIMMSLLPFSNYLSQFGYLQPINPTSGGIISQDTLSKAISEFQAFAGLNITGDFDEETYKLMALPRCGVKDKVGPGFGRSKRYALQGSRWRVKKLTYKISKYPRNLPQHKVDVELNKAFKVWSEYTDLVFIQKKSGQVHIEIRFEKGEHGDGDPFDGPGGTLAHAYFPVYGGDAHFDDAEQWTIDSFRGTNLFQVAAHEFGHSLGLSHSDVKTALMAPFYRGYEPYFTLDDDDIQGIQALYGKKLVSTGGIPSGPRYTTTTSPPSEEDSELCTDPRVDTMFNSAEGHMYVFKGDRYWRLTADGVAVGYPKYISHSWKGLPGNIDAAFTYKNGKTYFFKGSKYWRYVGKRMDGDYPKEISEGFTGIPDNIDTVTVWTGNGKIYFYKGTKFWRFDPAQKPPVKNTYPKLTSNWEGVPDNLDASIVYRGYTYFFKGNAYYRFNDRTFSVDVAEPAFPRSTAYWWFGCRSATKGTLGNVQWLRENPEDIFPHAMLESSDGYEDDDKNGDVGDIILDAGETDEQLVTSSNQDADSAAESIASLSWYLPLSLMTMIIAKIIATT</sequence>
<keyword evidence="2" id="KW-0645">Protease</keyword>
<dbReference type="GO" id="GO:0008270">
    <property type="term" value="F:zinc ion binding"/>
    <property type="evidence" value="ECO:0007669"/>
    <property type="project" value="InterPro"/>
</dbReference>
<dbReference type="AlphaFoldDB" id="A0A310SIS7"/>
<dbReference type="SUPFAM" id="SSF55486">
    <property type="entry name" value="Metalloproteases ('zincins'), catalytic domain"/>
    <property type="match status" value="1"/>
</dbReference>
<dbReference type="FunFam" id="2.110.10.10:FF:000007">
    <property type="entry name" value="stromelysin-3 isoform X2"/>
    <property type="match status" value="1"/>
</dbReference>
<feature type="binding site" evidence="13">
    <location>
        <position position="323"/>
    </location>
    <ligand>
        <name>Zn(2+)</name>
        <dbReference type="ChEBI" id="CHEBI:29105"/>
        <label>1</label>
    </ligand>
</feature>
<dbReference type="SUPFAM" id="SSF50923">
    <property type="entry name" value="Hemopexin-like domain"/>
    <property type="match status" value="1"/>
</dbReference>
<evidence type="ECO:0000313" key="18">
    <source>
        <dbReference type="EMBL" id="OAD58997.1"/>
    </source>
</evidence>
<organism evidence="18 19">
    <name type="scientific">Eufriesea mexicana</name>
    <dbReference type="NCBI Taxonomy" id="516756"/>
    <lineage>
        <taxon>Eukaryota</taxon>
        <taxon>Metazoa</taxon>
        <taxon>Ecdysozoa</taxon>
        <taxon>Arthropoda</taxon>
        <taxon>Hexapoda</taxon>
        <taxon>Insecta</taxon>
        <taxon>Pterygota</taxon>
        <taxon>Neoptera</taxon>
        <taxon>Endopterygota</taxon>
        <taxon>Hymenoptera</taxon>
        <taxon>Apocrita</taxon>
        <taxon>Aculeata</taxon>
        <taxon>Apoidea</taxon>
        <taxon>Anthophila</taxon>
        <taxon>Apidae</taxon>
        <taxon>Eufriesea</taxon>
    </lineage>
</organism>
<feature type="modified residue" description="Phosphotyrosine; by PKDCC" evidence="14">
    <location>
        <position position="528"/>
    </location>
</feature>
<dbReference type="InterPro" id="IPR021190">
    <property type="entry name" value="Pept_M10A"/>
</dbReference>
<dbReference type="Pfam" id="PF01471">
    <property type="entry name" value="PG_binding_1"/>
    <property type="match status" value="1"/>
</dbReference>
<dbReference type="PANTHER" id="PTHR10201:SF291">
    <property type="entry name" value="MATRIX METALLOPROTEINASE 1, ISOFORM C-RELATED"/>
    <property type="match status" value="1"/>
</dbReference>
<evidence type="ECO:0000256" key="12">
    <source>
        <dbReference type="PIRSR" id="PIRSR621190-1"/>
    </source>
</evidence>